<comment type="caution">
    <text evidence="6">The sequence shown here is derived from an EMBL/GenBank/DDBJ whole genome shotgun (WGS) entry which is preliminary data.</text>
</comment>
<organism evidence="6 7">
    <name type="scientific">Rhizophagus irregularis (strain DAOM 197198w)</name>
    <name type="common">Glomus intraradices</name>
    <dbReference type="NCBI Taxonomy" id="1432141"/>
    <lineage>
        <taxon>Eukaryota</taxon>
        <taxon>Fungi</taxon>
        <taxon>Fungi incertae sedis</taxon>
        <taxon>Mucoromycota</taxon>
        <taxon>Glomeromycotina</taxon>
        <taxon>Glomeromycetes</taxon>
        <taxon>Glomerales</taxon>
        <taxon>Glomeraceae</taxon>
        <taxon>Rhizophagus</taxon>
    </lineage>
</organism>
<gene>
    <name evidence="6" type="ORF">RirG_260060</name>
</gene>
<proteinExistence type="inferred from homology"/>
<accession>A0A015J9V9</accession>
<keyword evidence="7" id="KW-1185">Reference proteome</keyword>
<name>A0A015J9V9_RHIIW</name>
<keyword evidence="3 5" id="KW-1133">Transmembrane helix</keyword>
<dbReference type="GO" id="GO:0016020">
    <property type="term" value="C:membrane"/>
    <property type="evidence" value="ECO:0007669"/>
    <property type="project" value="UniProtKB-SubCell"/>
</dbReference>
<feature type="transmembrane region" description="Helical" evidence="5">
    <location>
        <begin position="61"/>
        <end position="93"/>
    </location>
</feature>
<evidence type="ECO:0000256" key="4">
    <source>
        <dbReference type="ARBA" id="ARBA00023136"/>
    </source>
</evidence>
<dbReference type="EMBL" id="JEMT01029637">
    <property type="protein sequence ID" value="EXX51629.1"/>
    <property type="molecule type" value="Genomic_DNA"/>
</dbReference>
<evidence type="ECO:0000313" key="6">
    <source>
        <dbReference type="EMBL" id="EXX51629.1"/>
    </source>
</evidence>
<dbReference type="AlphaFoldDB" id="A0A015J9V9"/>
<feature type="transmembrane region" description="Helical" evidence="5">
    <location>
        <begin position="114"/>
        <end position="139"/>
    </location>
</feature>
<keyword evidence="4 5" id="KW-0472">Membrane</keyword>
<dbReference type="Proteomes" id="UP000022910">
    <property type="component" value="Unassembled WGS sequence"/>
</dbReference>
<dbReference type="InterPro" id="IPR004895">
    <property type="entry name" value="Prenylated_rab_accept_PRA1"/>
</dbReference>
<evidence type="ECO:0000313" key="7">
    <source>
        <dbReference type="Proteomes" id="UP000022910"/>
    </source>
</evidence>
<reference evidence="6 7" key="1">
    <citation type="submission" date="2014-02" db="EMBL/GenBank/DDBJ databases">
        <title>Single nucleus genome sequencing reveals high similarity among nuclei of an endomycorrhizal fungus.</title>
        <authorList>
            <person name="Lin K."/>
            <person name="Geurts R."/>
            <person name="Zhang Z."/>
            <person name="Limpens E."/>
            <person name="Saunders D.G."/>
            <person name="Mu D."/>
            <person name="Pang E."/>
            <person name="Cao H."/>
            <person name="Cha H."/>
            <person name="Lin T."/>
            <person name="Zhou Q."/>
            <person name="Shang Y."/>
            <person name="Li Y."/>
            <person name="Ivanov S."/>
            <person name="Sharma T."/>
            <person name="Velzen R.V."/>
            <person name="Ruijter N.D."/>
            <person name="Aanen D.K."/>
            <person name="Win J."/>
            <person name="Kamoun S."/>
            <person name="Bisseling T."/>
            <person name="Huang S."/>
        </authorList>
    </citation>
    <scope>NUCLEOTIDE SEQUENCE [LARGE SCALE GENOMIC DNA]</scope>
    <source>
        <strain evidence="7">DAOM197198w</strain>
    </source>
</reference>
<sequence>MSSSIEIDFLSQRAWEVRNIYLLIKNESFLTKKQSNMVCMFFYSDIAQRLSYNLTHFQSNYIIIILGLLIYCMITNPYLLFAIIFIMFGLHFIRKMPPDQPLVFGQYVLTQKQLYTGLIIISIPLLWISSLGSTIFWIVGASGTLILGHAAFLEPGVDSGFASTADQV</sequence>
<evidence type="ECO:0000256" key="2">
    <source>
        <dbReference type="ARBA" id="ARBA00022692"/>
    </source>
</evidence>
<dbReference type="GO" id="GO:0005794">
    <property type="term" value="C:Golgi apparatus"/>
    <property type="evidence" value="ECO:0007669"/>
    <property type="project" value="TreeGrafter"/>
</dbReference>
<evidence type="ECO:0000256" key="1">
    <source>
        <dbReference type="ARBA" id="ARBA00004141"/>
    </source>
</evidence>
<dbReference type="PANTHER" id="PTHR19317">
    <property type="entry name" value="PRENYLATED RAB ACCEPTOR 1-RELATED"/>
    <property type="match status" value="1"/>
</dbReference>
<evidence type="ECO:0000256" key="3">
    <source>
        <dbReference type="ARBA" id="ARBA00022989"/>
    </source>
</evidence>
<comment type="similarity">
    <text evidence="5">Belongs to the PRA1 family.</text>
</comment>
<evidence type="ECO:0000256" key="5">
    <source>
        <dbReference type="RuleBase" id="RU363107"/>
    </source>
</evidence>
<protein>
    <recommendedName>
        <fullName evidence="5">PRA1 family protein</fullName>
    </recommendedName>
</protein>
<keyword evidence="2 5" id="KW-0812">Transmembrane</keyword>
<dbReference type="PANTHER" id="PTHR19317:SF0">
    <property type="entry name" value="PRENYLATED RAB ACCEPTOR PROTEIN 1"/>
    <property type="match status" value="1"/>
</dbReference>
<dbReference type="Pfam" id="PF03208">
    <property type="entry name" value="PRA1"/>
    <property type="match status" value="1"/>
</dbReference>
<comment type="subcellular location">
    <subcellularLocation>
        <location evidence="1 5">Membrane</location>
        <topology evidence="1 5">Multi-pass membrane protein</topology>
    </subcellularLocation>
</comment>